<dbReference type="InterPro" id="IPR009057">
    <property type="entry name" value="Homeodomain-like_sf"/>
</dbReference>
<proteinExistence type="predicted"/>
<dbReference type="Pfam" id="PF16295">
    <property type="entry name" value="TetR_C_10"/>
    <property type="match status" value="1"/>
</dbReference>
<dbReference type="Gene3D" id="1.10.357.10">
    <property type="entry name" value="Tetracycline Repressor, domain 2"/>
    <property type="match status" value="1"/>
</dbReference>
<evidence type="ECO:0000313" key="5">
    <source>
        <dbReference type="Proteomes" id="UP000721861"/>
    </source>
</evidence>
<organism evidence="4 5">
    <name type="scientific">Carboxylicivirga mesophila</name>
    <dbReference type="NCBI Taxonomy" id="1166478"/>
    <lineage>
        <taxon>Bacteria</taxon>
        <taxon>Pseudomonadati</taxon>
        <taxon>Bacteroidota</taxon>
        <taxon>Bacteroidia</taxon>
        <taxon>Marinilabiliales</taxon>
        <taxon>Marinilabiliaceae</taxon>
        <taxon>Carboxylicivirga</taxon>
    </lineage>
</organism>
<evidence type="ECO:0000256" key="1">
    <source>
        <dbReference type="ARBA" id="ARBA00023125"/>
    </source>
</evidence>
<dbReference type="InterPro" id="IPR001647">
    <property type="entry name" value="HTH_TetR"/>
</dbReference>
<dbReference type="PANTHER" id="PTHR43479:SF11">
    <property type="entry name" value="ACREF_ENVCD OPERON REPRESSOR-RELATED"/>
    <property type="match status" value="1"/>
</dbReference>
<dbReference type="PROSITE" id="PS50977">
    <property type="entry name" value="HTH_TETR_2"/>
    <property type="match status" value="1"/>
</dbReference>
<gene>
    <name evidence="4" type="ORF">KEM09_17415</name>
</gene>
<dbReference type="InterPro" id="IPR032551">
    <property type="entry name" value="BscR_C"/>
</dbReference>
<dbReference type="Proteomes" id="UP000721861">
    <property type="component" value="Unassembled WGS sequence"/>
</dbReference>
<dbReference type="SUPFAM" id="SSF46689">
    <property type="entry name" value="Homeodomain-like"/>
    <property type="match status" value="1"/>
</dbReference>
<evidence type="ECO:0000259" key="3">
    <source>
        <dbReference type="PROSITE" id="PS50977"/>
    </source>
</evidence>
<evidence type="ECO:0000256" key="2">
    <source>
        <dbReference type="PROSITE-ProRule" id="PRU00335"/>
    </source>
</evidence>
<evidence type="ECO:0000313" key="4">
    <source>
        <dbReference type="EMBL" id="MBS2213196.1"/>
    </source>
</evidence>
<dbReference type="Pfam" id="PF00440">
    <property type="entry name" value="TetR_N"/>
    <property type="match status" value="1"/>
</dbReference>
<comment type="caution">
    <text evidence="4">The sequence shown here is derived from an EMBL/GenBank/DDBJ whole genome shotgun (WGS) entry which is preliminary data.</text>
</comment>
<name>A0ABS5KF98_9BACT</name>
<keyword evidence="1 2" id="KW-0238">DNA-binding</keyword>
<feature type="domain" description="HTH tetR-type" evidence="3">
    <location>
        <begin position="38"/>
        <end position="98"/>
    </location>
</feature>
<dbReference type="RefSeq" id="WP_212230235.1">
    <property type="nucleotide sequence ID" value="NZ_JAGUCN010000023.1"/>
</dbReference>
<dbReference type="EMBL" id="JAGUCN010000023">
    <property type="protein sequence ID" value="MBS2213196.1"/>
    <property type="molecule type" value="Genomic_DNA"/>
</dbReference>
<dbReference type="PROSITE" id="PS01081">
    <property type="entry name" value="HTH_TETR_1"/>
    <property type="match status" value="1"/>
</dbReference>
<reference evidence="4 5" key="1">
    <citation type="journal article" date="2014" name="Int. J. Syst. Evol. Microbiol.">
        <title>Carboxylicivirga gen. nov. in the family Marinilabiliaceae with two novel species, Carboxylicivirga mesophila sp. nov. and Carboxylicivirga taeanensis sp. nov., and reclassification of Cytophaga fermentans as Saccharicrinis fermentans gen. nov., comb. nov.</title>
        <authorList>
            <person name="Yang S.H."/>
            <person name="Seo H.S."/>
            <person name="Woo J.H."/>
            <person name="Oh H.M."/>
            <person name="Jang H."/>
            <person name="Lee J.H."/>
            <person name="Kim S.J."/>
            <person name="Kwon K.K."/>
        </authorList>
    </citation>
    <scope>NUCLEOTIDE SEQUENCE [LARGE SCALE GENOMIC DNA]</scope>
    <source>
        <strain evidence="4 5">JCM 18290</strain>
    </source>
</reference>
<feature type="DNA-binding region" description="H-T-H motif" evidence="2">
    <location>
        <begin position="61"/>
        <end position="80"/>
    </location>
</feature>
<dbReference type="InterPro" id="IPR050624">
    <property type="entry name" value="HTH-type_Tx_Regulator"/>
</dbReference>
<dbReference type="InterPro" id="IPR023772">
    <property type="entry name" value="DNA-bd_HTH_TetR-type_CS"/>
</dbReference>
<dbReference type="PANTHER" id="PTHR43479">
    <property type="entry name" value="ACREF/ENVCD OPERON REPRESSOR-RELATED"/>
    <property type="match status" value="1"/>
</dbReference>
<accession>A0ABS5KF98</accession>
<sequence>MNVRSLNKNLYICQINERSFSNGQNNNSNIMQVRGKVKDKKGAILNAALTLVTKYGLHGISMKMIAEEADIAAGTIYVHFKNKEEMLASLFSNITSEINLLVEELYSPDKLFKDNFIRIWSEVLKTYINDQRMPDFINQYAYSASDNRSYREQLLTPVYGLLEQARRDGIVKQLPLPGLIALIHGPLISLVRMTRDSDVLSKDIDVNIYAEACWNAISAH</sequence>
<keyword evidence="5" id="KW-1185">Reference proteome</keyword>
<protein>
    <submittedName>
        <fullName evidence="4">TetR/AcrR family transcriptional regulator</fullName>
    </submittedName>
</protein>
<dbReference type="PRINTS" id="PR00455">
    <property type="entry name" value="HTHTETR"/>
</dbReference>